<dbReference type="EMBL" id="GEDG01027997">
    <property type="protein sequence ID" value="JAP13467.1"/>
    <property type="molecule type" value="Transcribed_RNA"/>
</dbReference>
<proteinExistence type="predicted"/>
<sequence length="70" mass="7917">MILRVMTLLKLIHHQFAAISGLSIPIYGRDLRTVDRLTVRTGQPSIGQKLGFWGIDLRSRPTVRDLTYGP</sequence>
<reference evidence="2" key="1">
    <citation type="submission" date="2015-12" db="EMBL/GenBank/DDBJ databases">
        <title>Gene expression during late stages of embryo sac development: a critical building block for successful pollen-pistil interactions.</title>
        <authorList>
            <person name="Liu Y."/>
            <person name="Joly V."/>
            <person name="Sabar M."/>
            <person name="Matton D.P."/>
        </authorList>
    </citation>
    <scope>NUCLEOTIDE SEQUENCE</scope>
</reference>
<dbReference type="AlphaFoldDB" id="A0A0V0H200"/>
<accession>A0A0V0H200</accession>
<name>A0A0V0H200_SOLCH</name>
<feature type="signal peptide" evidence="1">
    <location>
        <begin position="1"/>
        <end position="21"/>
    </location>
</feature>
<dbReference type="EMBL" id="GEDG01027499">
    <property type="protein sequence ID" value="JAP13809.1"/>
    <property type="molecule type" value="Transcribed_RNA"/>
</dbReference>
<protein>
    <submittedName>
        <fullName evidence="2">Putative ovule protein</fullName>
    </submittedName>
</protein>
<feature type="chain" id="PRO_5007437810" evidence="1">
    <location>
        <begin position="22"/>
        <end position="70"/>
    </location>
</feature>
<organism evidence="2">
    <name type="scientific">Solanum chacoense</name>
    <name type="common">Chaco potato</name>
    <dbReference type="NCBI Taxonomy" id="4108"/>
    <lineage>
        <taxon>Eukaryota</taxon>
        <taxon>Viridiplantae</taxon>
        <taxon>Streptophyta</taxon>
        <taxon>Embryophyta</taxon>
        <taxon>Tracheophyta</taxon>
        <taxon>Spermatophyta</taxon>
        <taxon>Magnoliopsida</taxon>
        <taxon>eudicotyledons</taxon>
        <taxon>Gunneridae</taxon>
        <taxon>Pentapetalae</taxon>
        <taxon>asterids</taxon>
        <taxon>lamiids</taxon>
        <taxon>Solanales</taxon>
        <taxon>Solanaceae</taxon>
        <taxon>Solanoideae</taxon>
        <taxon>Solaneae</taxon>
        <taxon>Solanum</taxon>
    </lineage>
</organism>
<evidence type="ECO:0000313" key="2">
    <source>
        <dbReference type="EMBL" id="JAP13467.1"/>
    </source>
</evidence>
<keyword evidence="1" id="KW-0732">Signal</keyword>
<evidence type="ECO:0000256" key="1">
    <source>
        <dbReference type="SAM" id="SignalP"/>
    </source>
</evidence>